<keyword evidence="3" id="KW-0804">Transcription</keyword>
<feature type="DNA-binding region" description="H-T-H motif" evidence="4">
    <location>
        <begin position="39"/>
        <end position="58"/>
    </location>
</feature>
<keyword evidence="1" id="KW-0805">Transcription regulation</keyword>
<proteinExistence type="predicted"/>
<comment type="caution">
    <text evidence="7">The sequence shown here is derived from an EMBL/GenBank/DDBJ whole genome shotgun (WGS) entry which is preliminary data.</text>
</comment>
<accession>A0A4U0SJ64</accession>
<evidence type="ECO:0000256" key="5">
    <source>
        <dbReference type="SAM" id="MobiDB-lite"/>
    </source>
</evidence>
<dbReference type="Pfam" id="PF00440">
    <property type="entry name" value="TetR_N"/>
    <property type="match status" value="1"/>
</dbReference>
<keyword evidence="8" id="KW-1185">Reference proteome</keyword>
<evidence type="ECO:0000256" key="4">
    <source>
        <dbReference type="PROSITE-ProRule" id="PRU00335"/>
    </source>
</evidence>
<dbReference type="InterPro" id="IPR001647">
    <property type="entry name" value="HTH_TetR"/>
</dbReference>
<dbReference type="GO" id="GO:0000976">
    <property type="term" value="F:transcription cis-regulatory region binding"/>
    <property type="evidence" value="ECO:0007669"/>
    <property type="project" value="TreeGrafter"/>
</dbReference>
<dbReference type="InterPro" id="IPR050109">
    <property type="entry name" value="HTH-type_TetR-like_transc_reg"/>
</dbReference>
<gene>
    <name evidence="7" type="ORF">FCI23_21215</name>
</gene>
<dbReference type="PROSITE" id="PS50977">
    <property type="entry name" value="HTH_TETR_2"/>
    <property type="match status" value="1"/>
</dbReference>
<dbReference type="PRINTS" id="PR00455">
    <property type="entry name" value="HTHTETR"/>
</dbReference>
<dbReference type="Gene3D" id="1.10.357.10">
    <property type="entry name" value="Tetracycline Repressor, domain 2"/>
    <property type="match status" value="1"/>
</dbReference>
<dbReference type="PANTHER" id="PTHR30055:SF230">
    <property type="entry name" value="TRANSCRIPTIONAL REGULATORY PROTEIN (PROBABLY TETR-FAMILY)-RELATED"/>
    <property type="match status" value="1"/>
</dbReference>
<dbReference type="SUPFAM" id="SSF46689">
    <property type="entry name" value="Homeodomain-like"/>
    <property type="match status" value="1"/>
</dbReference>
<dbReference type="Gene3D" id="1.10.10.60">
    <property type="entry name" value="Homeodomain-like"/>
    <property type="match status" value="1"/>
</dbReference>
<keyword evidence="2 4" id="KW-0238">DNA-binding</keyword>
<name>A0A4U0SJ64_9ACTN</name>
<dbReference type="GO" id="GO:0003700">
    <property type="term" value="F:DNA-binding transcription factor activity"/>
    <property type="evidence" value="ECO:0007669"/>
    <property type="project" value="TreeGrafter"/>
</dbReference>
<dbReference type="Pfam" id="PF16859">
    <property type="entry name" value="TetR_C_11"/>
    <property type="match status" value="1"/>
</dbReference>
<dbReference type="InterPro" id="IPR011075">
    <property type="entry name" value="TetR_C"/>
</dbReference>
<feature type="region of interest" description="Disordered" evidence="5">
    <location>
        <begin position="208"/>
        <end position="230"/>
    </location>
</feature>
<dbReference type="InterPro" id="IPR036271">
    <property type="entry name" value="Tet_transcr_reg_TetR-rel_C_sf"/>
</dbReference>
<dbReference type="AlphaFoldDB" id="A0A4U0SJ64"/>
<evidence type="ECO:0000256" key="2">
    <source>
        <dbReference type="ARBA" id="ARBA00023125"/>
    </source>
</evidence>
<dbReference type="PANTHER" id="PTHR30055">
    <property type="entry name" value="HTH-TYPE TRANSCRIPTIONAL REGULATOR RUTR"/>
    <property type="match status" value="1"/>
</dbReference>
<dbReference type="RefSeq" id="WP_136725516.1">
    <property type="nucleotide sequence ID" value="NZ_SUMC01000020.1"/>
</dbReference>
<dbReference type="EMBL" id="SUMC01000020">
    <property type="protein sequence ID" value="TKA09642.1"/>
    <property type="molecule type" value="Genomic_DNA"/>
</dbReference>
<evidence type="ECO:0000313" key="8">
    <source>
        <dbReference type="Proteomes" id="UP000305778"/>
    </source>
</evidence>
<dbReference type="Proteomes" id="UP000305778">
    <property type="component" value="Unassembled WGS sequence"/>
</dbReference>
<dbReference type="SUPFAM" id="SSF48498">
    <property type="entry name" value="Tetracyclin repressor-like, C-terminal domain"/>
    <property type="match status" value="1"/>
</dbReference>
<evidence type="ECO:0000256" key="3">
    <source>
        <dbReference type="ARBA" id="ARBA00023163"/>
    </source>
</evidence>
<dbReference type="OrthoDB" id="9796019at2"/>
<evidence type="ECO:0000256" key="1">
    <source>
        <dbReference type="ARBA" id="ARBA00023015"/>
    </source>
</evidence>
<evidence type="ECO:0000259" key="6">
    <source>
        <dbReference type="PROSITE" id="PS50977"/>
    </source>
</evidence>
<reference evidence="7 8" key="1">
    <citation type="submission" date="2019-04" db="EMBL/GenBank/DDBJ databases">
        <title>Streptomyces oryziradicis sp. nov., a novel actinomycete isolated from rhizosphere soil of rice (Oryza sativa L.).</title>
        <authorList>
            <person name="Li C."/>
        </authorList>
    </citation>
    <scope>NUCLEOTIDE SEQUENCE [LARGE SCALE GENOMIC DNA]</scope>
    <source>
        <strain evidence="7 8">NEAU-C40</strain>
    </source>
</reference>
<sequence length="230" mass="24407">MRPPTPGKRTGRPRSTDADRAILDAARAALVELGWSGLSMGDVAARAGVAKTTVYRRWANKSDLVVDAVTALLDDQLELPDLGSLRADIEGVVQHFAALLGHPEAKTGLMAIIAEATRDDALRSRIRHAIVDRQKRLVIEGRTRAQHRGELPPDNGAHPGPQVDLIFDTIAGAVVHRTLVSGEPIDAAWAHRFTELLLDGLLAFPGTAGPGMPSPPSVRGADPSSNAGRA</sequence>
<dbReference type="InterPro" id="IPR009057">
    <property type="entry name" value="Homeodomain-like_sf"/>
</dbReference>
<organism evidence="7 8">
    <name type="scientific">Actinacidiphila oryziradicis</name>
    <dbReference type="NCBI Taxonomy" id="2571141"/>
    <lineage>
        <taxon>Bacteria</taxon>
        <taxon>Bacillati</taxon>
        <taxon>Actinomycetota</taxon>
        <taxon>Actinomycetes</taxon>
        <taxon>Kitasatosporales</taxon>
        <taxon>Streptomycetaceae</taxon>
        <taxon>Actinacidiphila</taxon>
    </lineage>
</organism>
<evidence type="ECO:0000313" key="7">
    <source>
        <dbReference type="EMBL" id="TKA09642.1"/>
    </source>
</evidence>
<protein>
    <submittedName>
        <fullName evidence="7">TetR/AcrR family transcriptional regulator</fullName>
    </submittedName>
</protein>
<feature type="domain" description="HTH tetR-type" evidence="6">
    <location>
        <begin position="16"/>
        <end position="76"/>
    </location>
</feature>